<name>A0ABV0ED18_9BURK</name>
<dbReference type="Pfam" id="PF21926">
    <property type="entry name" value="FeeM"/>
    <property type="match status" value="1"/>
</dbReference>
<dbReference type="Gene3D" id="3.40.630.30">
    <property type="match status" value="1"/>
</dbReference>
<proteinExistence type="predicted"/>
<organism evidence="2 3">
    <name type="scientific">Thiobacter aerophilum</name>
    <dbReference type="NCBI Taxonomy" id="3121275"/>
    <lineage>
        <taxon>Bacteria</taxon>
        <taxon>Pseudomonadati</taxon>
        <taxon>Pseudomonadota</taxon>
        <taxon>Betaproteobacteria</taxon>
        <taxon>Burkholderiales</taxon>
        <taxon>Thiobacteraceae</taxon>
        <taxon>Thiobacter</taxon>
    </lineage>
</organism>
<evidence type="ECO:0000313" key="3">
    <source>
        <dbReference type="Proteomes" id="UP001482231"/>
    </source>
</evidence>
<dbReference type="InterPro" id="IPR016181">
    <property type="entry name" value="Acyl_CoA_acyltransferase"/>
</dbReference>
<dbReference type="EMBL" id="JBAJEX010000002">
    <property type="protein sequence ID" value="MEO1766469.1"/>
    <property type="molecule type" value="Genomic_DNA"/>
</dbReference>
<protein>
    <recommendedName>
        <fullName evidence="1">N-acyl amino acid synthase FeeM catalytic core domain-containing protein</fullName>
    </recommendedName>
</protein>
<sequence length="269" mass="30291">MFGFHRFKPRPDKTEAPALPEEVWARTIVDVPAPRKSLSRMSAEPAEQADVSQVSLGQEKFKIRFASTPDRRQSASLLVKKMYSWRGYATEDALAQAEANRITLVASLQERVIGTLTIGFDSAAGLLADQMYKAEVDRLRAEGRRVGEFIKLAADRDIHSMRVLAALFHLAYIYGRNIHEYTDAVIEVNPRHVGFYQKILGFQQIGPERLCPRAQAPAVLLSLSADYVAEKIRQFGGQREAARGEHSLYPWFFSPEEEAGITRRLLSGR</sequence>
<dbReference type="InterPro" id="IPR054597">
    <property type="entry name" value="FeeM_cat"/>
</dbReference>
<accession>A0ABV0ED18</accession>
<dbReference type="RefSeq" id="WP_347307548.1">
    <property type="nucleotide sequence ID" value="NZ_JBAJEX010000002.1"/>
</dbReference>
<evidence type="ECO:0000259" key="1">
    <source>
        <dbReference type="Pfam" id="PF21926"/>
    </source>
</evidence>
<dbReference type="Proteomes" id="UP001482231">
    <property type="component" value="Unassembled WGS sequence"/>
</dbReference>
<dbReference type="SUPFAM" id="SSF55729">
    <property type="entry name" value="Acyl-CoA N-acyltransferases (Nat)"/>
    <property type="match status" value="1"/>
</dbReference>
<reference evidence="2 3" key="1">
    <citation type="submission" date="2024-02" db="EMBL/GenBank/DDBJ databases">
        <title>New thermophilic sulfur-oxidizing bacteria from a hot springs of the Uzon caldera (Kamchatka, Russia).</title>
        <authorList>
            <person name="Dukat A.M."/>
            <person name="Elcheninov A.G."/>
            <person name="Frolov E.N."/>
        </authorList>
    </citation>
    <scope>NUCLEOTIDE SEQUENCE [LARGE SCALE GENOMIC DNA]</scope>
    <source>
        <strain evidence="2 3">AK1</strain>
    </source>
</reference>
<gene>
    <name evidence="2" type="ORF">V6E02_04505</name>
</gene>
<comment type="caution">
    <text evidence="2">The sequence shown here is derived from an EMBL/GenBank/DDBJ whole genome shotgun (WGS) entry which is preliminary data.</text>
</comment>
<evidence type="ECO:0000313" key="2">
    <source>
        <dbReference type="EMBL" id="MEO1766469.1"/>
    </source>
</evidence>
<keyword evidence="3" id="KW-1185">Reference proteome</keyword>
<feature type="domain" description="N-acyl amino acid synthase FeeM catalytic core" evidence="1">
    <location>
        <begin position="75"/>
        <end position="223"/>
    </location>
</feature>